<dbReference type="Proteomes" id="UP000315017">
    <property type="component" value="Chromosome"/>
</dbReference>
<name>A0A517YG71_9BACT</name>
<keyword evidence="1" id="KW-0472">Membrane</keyword>
<keyword evidence="1" id="KW-0812">Transmembrane</keyword>
<keyword evidence="3" id="KW-1185">Reference proteome</keyword>
<evidence type="ECO:0000313" key="2">
    <source>
        <dbReference type="EMBL" id="QDU29237.1"/>
    </source>
</evidence>
<dbReference type="AlphaFoldDB" id="A0A517YG71"/>
<reference evidence="2 3" key="1">
    <citation type="submission" date="2019-02" db="EMBL/GenBank/DDBJ databases">
        <title>Deep-cultivation of Planctomycetes and their phenomic and genomic characterization uncovers novel biology.</title>
        <authorList>
            <person name="Wiegand S."/>
            <person name="Jogler M."/>
            <person name="Boedeker C."/>
            <person name="Pinto D."/>
            <person name="Vollmers J."/>
            <person name="Rivas-Marin E."/>
            <person name="Kohn T."/>
            <person name="Peeters S.H."/>
            <person name="Heuer A."/>
            <person name="Rast P."/>
            <person name="Oberbeckmann S."/>
            <person name="Bunk B."/>
            <person name="Jeske O."/>
            <person name="Meyerdierks A."/>
            <person name="Storesund J.E."/>
            <person name="Kallscheuer N."/>
            <person name="Luecker S."/>
            <person name="Lage O.M."/>
            <person name="Pohl T."/>
            <person name="Merkel B.J."/>
            <person name="Hornburger P."/>
            <person name="Mueller R.-W."/>
            <person name="Bruemmer F."/>
            <person name="Labrenz M."/>
            <person name="Spormann A.M."/>
            <person name="Op den Camp H."/>
            <person name="Overmann J."/>
            <person name="Amann R."/>
            <person name="Jetten M.S.M."/>
            <person name="Mascher T."/>
            <person name="Medema M.H."/>
            <person name="Devos D.P."/>
            <person name="Kaster A.-K."/>
            <person name="Ovreas L."/>
            <person name="Rohde M."/>
            <person name="Galperin M.Y."/>
            <person name="Jogler C."/>
        </authorList>
    </citation>
    <scope>NUCLEOTIDE SEQUENCE [LARGE SCALE GENOMIC DNA]</scope>
    <source>
        <strain evidence="2 3">ETA_A8</strain>
    </source>
</reference>
<gene>
    <name evidence="2" type="ORF">ETAA8_43440</name>
</gene>
<feature type="transmembrane region" description="Helical" evidence="1">
    <location>
        <begin position="6"/>
        <end position="31"/>
    </location>
</feature>
<proteinExistence type="predicted"/>
<organism evidence="2 3">
    <name type="scientific">Anatilimnocola aggregata</name>
    <dbReference type="NCBI Taxonomy" id="2528021"/>
    <lineage>
        <taxon>Bacteria</taxon>
        <taxon>Pseudomonadati</taxon>
        <taxon>Planctomycetota</taxon>
        <taxon>Planctomycetia</taxon>
        <taxon>Pirellulales</taxon>
        <taxon>Pirellulaceae</taxon>
        <taxon>Anatilimnocola</taxon>
    </lineage>
</organism>
<dbReference type="KEGG" id="aagg:ETAA8_43440"/>
<dbReference type="RefSeq" id="WP_202921138.1">
    <property type="nucleotide sequence ID" value="NZ_CP036274.1"/>
</dbReference>
<evidence type="ECO:0000256" key="1">
    <source>
        <dbReference type="SAM" id="Phobius"/>
    </source>
</evidence>
<evidence type="ECO:0000313" key="3">
    <source>
        <dbReference type="Proteomes" id="UP000315017"/>
    </source>
</evidence>
<accession>A0A517YG71</accession>
<protein>
    <submittedName>
        <fullName evidence="2">Uncharacterized protein</fullName>
    </submittedName>
</protein>
<dbReference type="EMBL" id="CP036274">
    <property type="protein sequence ID" value="QDU29237.1"/>
    <property type="molecule type" value="Genomic_DNA"/>
</dbReference>
<sequence>MTTRVPLVFASVLLLLPLPYPGSYLALVIFYPLEEFDRRLRPQVWTSE</sequence>
<keyword evidence="1" id="KW-1133">Transmembrane helix</keyword>